<gene>
    <name evidence="2" type="ORF">ABL_04509</name>
</gene>
<sequence>MAPSEYSTPGGGGKLKLKGSKTSNGRIEKKKKKSSSSKKSSVPGSGEENEQQKDQQEQQLTTTTTSATASGAEEEPRPDEHEPSSASGSAGAGKTEAERKYEEMRRKRLQERLKREGVKTHKERVEELNKYLSRLSEHHDMERSSYALNDVSPLTVELIGIAGVGLLLAVLETRAGMSLQHAMLRAVVTTAEAAVSDDALSGFLALLEVATRLAGRHDESGGERAS</sequence>
<evidence type="ECO:0000313" key="3">
    <source>
        <dbReference type="Proteomes" id="UP000068243"/>
    </source>
</evidence>
<feature type="compositionally biased region" description="Low complexity" evidence="1">
    <location>
        <begin position="57"/>
        <end position="71"/>
    </location>
</feature>
<dbReference type="OMA" id="RMEVMER"/>
<dbReference type="VEuPathDB" id="FungiDB:An08g06490"/>
<protein>
    <recommendedName>
        <fullName evidence="4">DUF1754-domain-containing protein</fullName>
    </recommendedName>
</protein>
<feature type="compositionally biased region" description="Basic and acidic residues" evidence="1">
    <location>
        <begin position="74"/>
        <end position="83"/>
    </location>
</feature>
<feature type="compositionally biased region" description="Low complexity" evidence="1">
    <location>
        <begin position="84"/>
        <end position="93"/>
    </location>
</feature>
<feature type="region of interest" description="Disordered" evidence="1">
    <location>
        <begin position="1"/>
        <end position="106"/>
    </location>
</feature>
<proteinExistence type="predicted"/>
<name>A0A100IIF8_ASPNG</name>
<dbReference type="Pfam" id="PF08555">
    <property type="entry name" value="FAM32A"/>
    <property type="match status" value="1"/>
</dbReference>
<dbReference type="OrthoDB" id="4510710at2759"/>
<reference evidence="3" key="1">
    <citation type="journal article" date="2016" name="Genome Announc.">
        <title>Draft genome sequence of Aspergillus niger strain An76.</title>
        <authorList>
            <person name="Gong W."/>
            <person name="Cheng Z."/>
            <person name="Zhang H."/>
            <person name="Liu L."/>
            <person name="Gao P."/>
            <person name="Wang L."/>
        </authorList>
    </citation>
    <scope>NUCLEOTIDE SEQUENCE [LARGE SCALE GENOMIC DNA]</scope>
    <source>
        <strain evidence="3">An76</strain>
    </source>
</reference>
<dbReference type="PANTHER" id="PTHR13282:SF6">
    <property type="entry name" value="PROTEIN FAM32A"/>
    <property type="match status" value="1"/>
</dbReference>
<comment type="caution">
    <text evidence="2">The sequence shown here is derived from an EMBL/GenBank/DDBJ whole genome shotgun (WGS) entry which is preliminary data.</text>
</comment>
<dbReference type="PANTHER" id="PTHR13282">
    <property type="entry name" value="PROTEIN FAM32A"/>
    <property type="match status" value="1"/>
</dbReference>
<evidence type="ECO:0000313" key="2">
    <source>
        <dbReference type="EMBL" id="GAQ41848.1"/>
    </source>
</evidence>
<evidence type="ECO:0000256" key="1">
    <source>
        <dbReference type="SAM" id="MobiDB-lite"/>
    </source>
</evidence>
<organism evidence="2 3">
    <name type="scientific">Aspergillus niger</name>
    <dbReference type="NCBI Taxonomy" id="5061"/>
    <lineage>
        <taxon>Eukaryota</taxon>
        <taxon>Fungi</taxon>
        <taxon>Dikarya</taxon>
        <taxon>Ascomycota</taxon>
        <taxon>Pezizomycotina</taxon>
        <taxon>Eurotiomycetes</taxon>
        <taxon>Eurotiomycetidae</taxon>
        <taxon>Eurotiales</taxon>
        <taxon>Aspergillaceae</taxon>
        <taxon>Aspergillus</taxon>
        <taxon>Aspergillus subgen. Circumdati</taxon>
    </lineage>
</organism>
<dbReference type="EMBL" id="BCMY01000006">
    <property type="protein sequence ID" value="GAQ41848.1"/>
    <property type="molecule type" value="Genomic_DNA"/>
</dbReference>
<accession>A0A100IIF8</accession>
<dbReference type="AlphaFoldDB" id="A0A100IIF8"/>
<dbReference type="Proteomes" id="UP000068243">
    <property type="component" value="Unassembled WGS sequence"/>
</dbReference>
<evidence type="ECO:0008006" key="4">
    <source>
        <dbReference type="Google" id="ProtNLM"/>
    </source>
</evidence>
<dbReference type="GO" id="GO:0005730">
    <property type="term" value="C:nucleolus"/>
    <property type="evidence" value="ECO:0007669"/>
    <property type="project" value="TreeGrafter"/>
</dbReference>
<feature type="compositionally biased region" description="Basic and acidic residues" evidence="1">
    <location>
        <begin position="95"/>
        <end position="106"/>
    </location>
</feature>
<dbReference type="InterPro" id="IPR013865">
    <property type="entry name" value="FAM32A"/>
</dbReference>